<dbReference type="InterPro" id="IPR006073">
    <property type="entry name" value="GTP-bd"/>
</dbReference>
<evidence type="ECO:0000313" key="3">
    <source>
        <dbReference type="Proteomes" id="UP000284706"/>
    </source>
</evidence>
<evidence type="ECO:0000313" key="2">
    <source>
        <dbReference type="EMBL" id="PPQ73878.1"/>
    </source>
</evidence>
<comment type="caution">
    <text evidence="2">The sequence shown here is derived from an EMBL/GenBank/DDBJ whole genome shotgun (WGS) entry which is preliminary data.</text>
</comment>
<dbReference type="InterPro" id="IPR027417">
    <property type="entry name" value="P-loop_NTPase"/>
</dbReference>
<dbReference type="AlphaFoldDB" id="A0A409W5X5"/>
<name>A0A409W5X5_9AGAR</name>
<sequence length="303" mass="34857">MSDPSDSSAAFELRQKYKHFRILVIGRANAGKTTILKRVCNTTEDPRLYDEGKSLRGVHDVNRPFVFDSNPKFIFHDSPGFEAGGEEELNAVQRFIADRAKAYDVNEQLHAIWFCFGPDKSRPLLPLERKFFDEQRLGNAPVIAIFTKFDDLMIAVWAESRDLVTARQTAQDMLLLRFGTPLKQSRFPPNAFVCLEDMHHDDSTHQDRVKNLIEKTTDSLDNLALKILLISVQQNNLELCIQYAVRFELNKNLLSQSPVGLLKAFYFNFVQQAKSPGLAKWFGHIYTVSYVFYSELRKLMNKE</sequence>
<dbReference type="OrthoDB" id="59699at2759"/>
<keyword evidence="3" id="KW-1185">Reference proteome</keyword>
<gene>
    <name evidence="2" type="ORF">CVT26_011741</name>
</gene>
<dbReference type="SUPFAM" id="SSF52540">
    <property type="entry name" value="P-loop containing nucleoside triphosphate hydrolases"/>
    <property type="match status" value="1"/>
</dbReference>
<organism evidence="2 3">
    <name type="scientific">Gymnopilus dilepis</name>
    <dbReference type="NCBI Taxonomy" id="231916"/>
    <lineage>
        <taxon>Eukaryota</taxon>
        <taxon>Fungi</taxon>
        <taxon>Dikarya</taxon>
        <taxon>Basidiomycota</taxon>
        <taxon>Agaricomycotina</taxon>
        <taxon>Agaricomycetes</taxon>
        <taxon>Agaricomycetidae</taxon>
        <taxon>Agaricales</taxon>
        <taxon>Agaricineae</taxon>
        <taxon>Hymenogastraceae</taxon>
        <taxon>Gymnopilus</taxon>
    </lineage>
</organism>
<dbReference type="Proteomes" id="UP000284706">
    <property type="component" value="Unassembled WGS sequence"/>
</dbReference>
<dbReference type="InParanoid" id="A0A409W5X5"/>
<dbReference type="EMBL" id="NHYE01005378">
    <property type="protein sequence ID" value="PPQ73878.1"/>
    <property type="molecule type" value="Genomic_DNA"/>
</dbReference>
<protein>
    <recommendedName>
        <fullName evidence="1">G domain-containing protein</fullName>
    </recommendedName>
</protein>
<dbReference type="STRING" id="231916.A0A409W5X5"/>
<accession>A0A409W5X5</accession>
<evidence type="ECO:0000259" key="1">
    <source>
        <dbReference type="Pfam" id="PF01926"/>
    </source>
</evidence>
<reference evidence="2 3" key="1">
    <citation type="journal article" date="2018" name="Evol. Lett.">
        <title>Horizontal gene cluster transfer increased hallucinogenic mushroom diversity.</title>
        <authorList>
            <person name="Reynolds H.T."/>
            <person name="Vijayakumar V."/>
            <person name="Gluck-Thaler E."/>
            <person name="Korotkin H.B."/>
            <person name="Matheny P.B."/>
            <person name="Slot J.C."/>
        </authorList>
    </citation>
    <scope>NUCLEOTIDE SEQUENCE [LARGE SCALE GENOMIC DNA]</scope>
    <source>
        <strain evidence="2 3">SRW20</strain>
    </source>
</reference>
<dbReference type="Gene3D" id="3.40.50.300">
    <property type="entry name" value="P-loop containing nucleotide triphosphate hydrolases"/>
    <property type="match status" value="1"/>
</dbReference>
<feature type="domain" description="G" evidence="1">
    <location>
        <begin position="21"/>
        <end position="146"/>
    </location>
</feature>
<dbReference type="GO" id="GO:0005525">
    <property type="term" value="F:GTP binding"/>
    <property type="evidence" value="ECO:0007669"/>
    <property type="project" value="InterPro"/>
</dbReference>
<proteinExistence type="predicted"/>
<dbReference type="CDD" id="cd00882">
    <property type="entry name" value="Ras_like_GTPase"/>
    <property type="match status" value="1"/>
</dbReference>
<dbReference type="Pfam" id="PF01926">
    <property type="entry name" value="MMR_HSR1"/>
    <property type="match status" value="1"/>
</dbReference>